<dbReference type="InterPro" id="IPR046848">
    <property type="entry name" value="E_motif"/>
</dbReference>
<dbReference type="EMBL" id="KI536661">
    <property type="protein sequence ID" value="ESR58235.1"/>
    <property type="molecule type" value="Genomic_DNA"/>
</dbReference>
<dbReference type="GO" id="GO:0005524">
    <property type="term" value="F:ATP binding"/>
    <property type="evidence" value="ECO:0007669"/>
    <property type="project" value="UniProtKB-UniRule"/>
</dbReference>
<comment type="subunit">
    <text evidence="10">Interacts with calmodulin (CaM) in a Ca(2+)-dependent manner.</text>
</comment>
<dbReference type="SUPFAM" id="SSF56112">
    <property type="entry name" value="Protein kinase-like (PK-like)"/>
    <property type="match status" value="1"/>
</dbReference>
<dbReference type="Gramene" id="ESR58235">
    <property type="protein sequence ID" value="ESR58235"/>
    <property type="gene ID" value="CICLE_v10023685mg"/>
</dbReference>
<evidence type="ECO:0000256" key="12">
    <source>
        <dbReference type="PROSITE-ProRule" id="PRU10141"/>
    </source>
</evidence>
<feature type="domain" description="Protein kinase" evidence="14">
    <location>
        <begin position="749"/>
        <end position="1026"/>
    </location>
</feature>
<evidence type="ECO:0000259" key="14">
    <source>
        <dbReference type="PROSITE" id="PS50011"/>
    </source>
</evidence>
<dbReference type="GO" id="GO:0009451">
    <property type="term" value="P:RNA modification"/>
    <property type="evidence" value="ECO:0007669"/>
    <property type="project" value="InterPro"/>
</dbReference>
<evidence type="ECO:0000256" key="1">
    <source>
        <dbReference type="ARBA" id="ARBA00012513"/>
    </source>
</evidence>
<keyword evidence="16" id="KW-1185">Reference proteome</keyword>
<evidence type="ECO:0000256" key="3">
    <source>
        <dbReference type="ARBA" id="ARBA00022679"/>
    </source>
</evidence>
<dbReference type="InterPro" id="IPR002885">
    <property type="entry name" value="PPR_rpt"/>
</dbReference>
<dbReference type="FunFam" id="1.25.40.10:FF:000073">
    <property type="entry name" value="Pentatricopeptide repeat-containing protein chloroplastic"/>
    <property type="match status" value="1"/>
</dbReference>
<evidence type="ECO:0000256" key="13">
    <source>
        <dbReference type="SAM" id="MobiDB-lite"/>
    </source>
</evidence>
<dbReference type="InterPro" id="IPR046960">
    <property type="entry name" value="PPR_At4g14850-like_plant"/>
</dbReference>
<evidence type="ECO:0000256" key="8">
    <source>
        <dbReference type="ARBA" id="ARBA00047899"/>
    </source>
</evidence>
<dbReference type="InterPro" id="IPR008271">
    <property type="entry name" value="Ser/Thr_kinase_AS"/>
</dbReference>
<evidence type="ECO:0000256" key="10">
    <source>
        <dbReference type="ARBA" id="ARBA00066160"/>
    </source>
</evidence>
<dbReference type="PROSITE" id="PS00107">
    <property type="entry name" value="PROTEIN_KINASE_ATP"/>
    <property type="match status" value="1"/>
</dbReference>
<dbReference type="InterPro" id="IPR017441">
    <property type="entry name" value="Protein_kinase_ATP_BS"/>
</dbReference>
<dbReference type="PANTHER" id="PTHR47926">
    <property type="entry name" value="PENTATRICOPEPTIDE REPEAT-CONTAINING PROTEIN"/>
    <property type="match status" value="1"/>
</dbReference>
<evidence type="ECO:0000256" key="4">
    <source>
        <dbReference type="ARBA" id="ARBA00022737"/>
    </source>
</evidence>
<dbReference type="EC" id="2.7.11.1" evidence="1"/>
<accession>V4U2I3</accession>
<keyword evidence="5 12" id="KW-0547">Nucleotide-binding</keyword>
<dbReference type="eggNOG" id="KOG1187">
    <property type="taxonomic scope" value="Eukaryota"/>
</dbReference>
<dbReference type="Gene3D" id="1.25.40.10">
    <property type="entry name" value="Tetratricopeptide repeat domain"/>
    <property type="match status" value="3"/>
</dbReference>
<evidence type="ECO:0000256" key="11">
    <source>
        <dbReference type="PROSITE-ProRule" id="PRU00708"/>
    </source>
</evidence>
<dbReference type="FunCoup" id="V4U2I3">
    <property type="interactions" value="1"/>
</dbReference>
<dbReference type="eggNOG" id="KOG4197">
    <property type="taxonomic scope" value="Eukaryota"/>
</dbReference>
<keyword evidence="2" id="KW-0723">Serine/threonine-protein kinase</keyword>
<dbReference type="Pfam" id="PF20431">
    <property type="entry name" value="E_motif"/>
    <property type="match status" value="1"/>
</dbReference>
<dbReference type="InterPro" id="IPR011990">
    <property type="entry name" value="TPR-like_helical_dom_sf"/>
</dbReference>
<gene>
    <name evidence="15" type="ORF">CICLE_v10023685mg</name>
</gene>
<dbReference type="Proteomes" id="UP000030687">
    <property type="component" value="Unassembled WGS sequence"/>
</dbReference>
<dbReference type="InParanoid" id="V4U2I3"/>
<protein>
    <recommendedName>
        <fullName evidence="1">non-specific serine/threonine protein kinase</fullName>
        <ecNumber evidence="1">2.7.11.1</ecNumber>
    </recommendedName>
</protein>
<evidence type="ECO:0000256" key="9">
    <source>
        <dbReference type="ARBA" id="ARBA00048679"/>
    </source>
</evidence>
<dbReference type="Pfam" id="PF00069">
    <property type="entry name" value="Pkinase"/>
    <property type="match status" value="1"/>
</dbReference>
<reference evidence="15 16" key="1">
    <citation type="submission" date="2013-10" db="EMBL/GenBank/DDBJ databases">
        <authorList>
            <consortium name="International Citrus Genome Consortium"/>
            <person name="Jenkins J."/>
            <person name="Schmutz J."/>
            <person name="Prochnik S."/>
            <person name="Rokhsar D."/>
            <person name="Gmitter F."/>
            <person name="Ollitrault P."/>
            <person name="Machado M."/>
            <person name="Talon M."/>
            <person name="Wincker P."/>
            <person name="Jaillon O."/>
            <person name="Morgante M."/>
        </authorList>
    </citation>
    <scope>NUCLEOTIDE SEQUENCE</scope>
    <source>
        <strain evidence="16">cv. Clemenules</strain>
    </source>
</reference>
<organism evidence="15 16">
    <name type="scientific">Citrus clementina</name>
    <name type="common">Clementine</name>
    <name type="synonym">Citrus deliciosa x Citrus sinensis</name>
    <dbReference type="NCBI Taxonomy" id="85681"/>
    <lineage>
        <taxon>Eukaryota</taxon>
        <taxon>Viridiplantae</taxon>
        <taxon>Streptophyta</taxon>
        <taxon>Embryophyta</taxon>
        <taxon>Tracheophyta</taxon>
        <taxon>Spermatophyta</taxon>
        <taxon>Magnoliopsida</taxon>
        <taxon>eudicotyledons</taxon>
        <taxon>Gunneridae</taxon>
        <taxon>Pentapetalae</taxon>
        <taxon>rosids</taxon>
        <taxon>malvids</taxon>
        <taxon>Sapindales</taxon>
        <taxon>Rutaceae</taxon>
        <taxon>Aurantioideae</taxon>
        <taxon>Citrus</taxon>
    </lineage>
</organism>
<dbReference type="PROSITE" id="PS00108">
    <property type="entry name" value="PROTEIN_KINASE_ST"/>
    <property type="match status" value="1"/>
</dbReference>
<keyword evidence="3" id="KW-0808">Transferase</keyword>
<dbReference type="Gene3D" id="1.10.510.10">
    <property type="entry name" value="Transferase(Phosphotransferase) domain 1"/>
    <property type="match status" value="1"/>
</dbReference>
<dbReference type="InterPro" id="IPR011009">
    <property type="entry name" value="Kinase-like_dom_sf"/>
</dbReference>
<keyword evidence="6" id="KW-0418">Kinase</keyword>
<dbReference type="FunFam" id="1.25.40.10:FF:000642">
    <property type="entry name" value="Pentatricopeptide repeat-containing protein mitochondrial"/>
    <property type="match status" value="1"/>
</dbReference>
<dbReference type="GO" id="GO:0004674">
    <property type="term" value="F:protein serine/threonine kinase activity"/>
    <property type="evidence" value="ECO:0007669"/>
    <property type="project" value="UniProtKB-KW"/>
</dbReference>
<dbReference type="FunFam" id="1.25.40.10:FF:001093">
    <property type="entry name" value="Pentatricopeptide repeat-containing protein At2g34400"/>
    <property type="match status" value="1"/>
</dbReference>
<evidence type="ECO:0000313" key="16">
    <source>
        <dbReference type="Proteomes" id="UP000030687"/>
    </source>
</evidence>
<feature type="region of interest" description="Disordered" evidence="13">
    <location>
        <begin position="684"/>
        <end position="733"/>
    </location>
</feature>
<dbReference type="InterPro" id="IPR000719">
    <property type="entry name" value="Prot_kinase_dom"/>
</dbReference>
<dbReference type="KEGG" id="cic:CICLE_v10023685mg"/>
<dbReference type="SMART" id="SM00220">
    <property type="entry name" value="S_TKc"/>
    <property type="match status" value="1"/>
</dbReference>
<dbReference type="AlphaFoldDB" id="V4U2I3"/>
<dbReference type="NCBIfam" id="TIGR00756">
    <property type="entry name" value="PPR"/>
    <property type="match status" value="1"/>
</dbReference>
<evidence type="ECO:0000256" key="5">
    <source>
        <dbReference type="ARBA" id="ARBA00022741"/>
    </source>
</evidence>
<keyword evidence="4" id="KW-0677">Repeat</keyword>
<evidence type="ECO:0000256" key="2">
    <source>
        <dbReference type="ARBA" id="ARBA00022527"/>
    </source>
</evidence>
<dbReference type="GO" id="GO:0003723">
    <property type="term" value="F:RNA binding"/>
    <property type="evidence" value="ECO:0007669"/>
    <property type="project" value="InterPro"/>
</dbReference>
<proteinExistence type="predicted"/>
<comment type="catalytic activity">
    <reaction evidence="8">
        <text>L-threonyl-[protein] + ATP = O-phospho-L-threonyl-[protein] + ADP + H(+)</text>
        <dbReference type="Rhea" id="RHEA:46608"/>
        <dbReference type="Rhea" id="RHEA-COMP:11060"/>
        <dbReference type="Rhea" id="RHEA-COMP:11605"/>
        <dbReference type="ChEBI" id="CHEBI:15378"/>
        <dbReference type="ChEBI" id="CHEBI:30013"/>
        <dbReference type="ChEBI" id="CHEBI:30616"/>
        <dbReference type="ChEBI" id="CHEBI:61977"/>
        <dbReference type="ChEBI" id="CHEBI:456216"/>
        <dbReference type="EC" id="2.7.11.1"/>
    </reaction>
</comment>
<evidence type="ECO:0000256" key="7">
    <source>
        <dbReference type="ARBA" id="ARBA00022840"/>
    </source>
</evidence>
<keyword evidence="7 12" id="KW-0067">ATP-binding</keyword>
<dbReference type="PROSITE" id="PS51375">
    <property type="entry name" value="PPR"/>
    <property type="match status" value="1"/>
</dbReference>
<dbReference type="PANTHER" id="PTHR47926:SF511">
    <property type="entry name" value="PENTATRICOPEPTIDE REPEAT-CONTAINING PROTEIN"/>
    <property type="match status" value="1"/>
</dbReference>
<dbReference type="PROSITE" id="PS50011">
    <property type="entry name" value="PROTEIN_KINASE_DOM"/>
    <property type="match status" value="1"/>
</dbReference>
<dbReference type="OMA" id="NQVLHVY"/>
<feature type="binding site" evidence="12">
    <location>
        <position position="781"/>
    </location>
    <ligand>
        <name>ATP</name>
        <dbReference type="ChEBI" id="CHEBI:30616"/>
    </ligand>
</feature>
<dbReference type="CDD" id="cd14066">
    <property type="entry name" value="STKc_IRAK"/>
    <property type="match status" value="1"/>
</dbReference>
<evidence type="ECO:0000256" key="6">
    <source>
        <dbReference type="ARBA" id="ARBA00022777"/>
    </source>
</evidence>
<dbReference type="Gene3D" id="3.30.200.20">
    <property type="entry name" value="Phosphorylase Kinase, domain 1"/>
    <property type="match status" value="1"/>
</dbReference>
<dbReference type="Pfam" id="PF01535">
    <property type="entry name" value="PPR"/>
    <property type="match status" value="5"/>
</dbReference>
<sequence>MLSRCPAPPIFTVHFKRPLSYLTPALYQNQTTTITNAQKHDRSVLSSQLRNSGTIHESTHSAHSFYSQALKVSAKFGFLQQGKQLHSHIMKLGLCNKLSLQNQVLHVYVKCKAFDDMEKLFDEMRVRNIVTWNTLISGIINCGGNVTPYFRRMLLDNVRLDHITFNSLLRACVQADDIEVGRRLHSFILKVGFGLNCFVSSALVDLYGKCGFVEDARRVFDEVLCRDLVLWNVMVSCYALNCLGDGAIAVFNLMRLEGMKGDYFTFSSLVNSCGTLGSSKLGRQIHGLVIKQSFDLDVLVATSLNGDGREAVKLLRDMLQGSFCPDEVTLASILSSCGSLSISCETRQVHAYAIKNGVQAFLSIENALINAYSKCGSIAGALQCFGSVKEPDLVTWTSIIGAYAFHGLSKESIEVFEKMLSHAVRPDSIAFLEVLSACSHGGLVSEGLRYFNLMISDYHILPDSEHYTCLTDLLGRVGLLVEAYDLLALMPIEPRSDTLGAFIGACKVHGSIGLAKWAAEKLLELEPSKPVNYALVSNVYASERCWFDVARLRKMMRDNCDHKVPGCSWIEIAGEIHTFVSSDRSHPQAVHMYAMLCTVFGLMEENNVSGHCNKSQNPLYEGRSPSTGVRSTPDRFFYSPGSHYSEASTVRNRKTSKNSLAMAAKAVAGLFVACFTPPETNSSKDFVNSNEFKPSPVISDGSRSRVSTERRRSSSQGLYVSSNNSTRGGDQSGNVQITMEEIYRATTNFSPSFKIGQGGFGTVYKGRLKDGTIVAIKRAKKSVYDKHSGAEFQSEIRTLAQVEHLNLVKFHGYLEFEDERIVIVEYVPNGTLREHLDCLQGNILDLAGRLDIAIDVAHAITYLHMYTDHPIIHRDIKSSNILLTENFRAKVADFGFARLAADTESGATHVSTQVKGTAGYLDPEYLKTYQLTEKSDVYSFGVLLVELVTGRRPIEPKRELKERITVKWAMKKFSDGDAISILDPRVENTAANNLALEKILELALQCLAPRRQNRPSMRRCAEILWSVRKDYRELAASDVLLQPSYSKRSNSTREQ</sequence>
<feature type="repeat" description="PPR" evidence="11">
    <location>
        <begin position="392"/>
        <end position="426"/>
    </location>
</feature>
<dbReference type="FunFam" id="1.10.510.10:FF:000300">
    <property type="entry name" value="Calmodulin-binding receptor-like cytoplasmic kinase 3"/>
    <property type="match status" value="1"/>
</dbReference>
<name>V4U2I3_CITCL</name>
<dbReference type="STRING" id="85681.V4U2I3"/>
<feature type="compositionally biased region" description="Polar residues" evidence="13">
    <location>
        <begin position="716"/>
        <end position="733"/>
    </location>
</feature>
<dbReference type="FunFam" id="3.30.200.20:FF:001335">
    <property type="entry name" value="Calmodulin-binding receptor-like cytoplasmic kinase 2"/>
    <property type="match status" value="1"/>
</dbReference>
<comment type="catalytic activity">
    <reaction evidence="9">
        <text>L-seryl-[protein] + ATP = O-phospho-L-seryl-[protein] + ADP + H(+)</text>
        <dbReference type="Rhea" id="RHEA:17989"/>
        <dbReference type="Rhea" id="RHEA-COMP:9863"/>
        <dbReference type="Rhea" id="RHEA-COMP:11604"/>
        <dbReference type="ChEBI" id="CHEBI:15378"/>
        <dbReference type="ChEBI" id="CHEBI:29999"/>
        <dbReference type="ChEBI" id="CHEBI:30616"/>
        <dbReference type="ChEBI" id="CHEBI:83421"/>
        <dbReference type="ChEBI" id="CHEBI:456216"/>
        <dbReference type="EC" id="2.7.11.1"/>
    </reaction>
</comment>
<evidence type="ECO:0000313" key="15">
    <source>
        <dbReference type="EMBL" id="ESR58235.1"/>
    </source>
</evidence>
<feature type="compositionally biased region" description="Basic and acidic residues" evidence="13">
    <location>
        <begin position="702"/>
        <end position="712"/>
    </location>
</feature>